<keyword evidence="10" id="KW-0106">Calcium</keyword>
<evidence type="ECO:0000256" key="5">
    <source>
        <dbReference type="ARBA" id="ARBA00022737"/>
    </source>
</evidence>
<dbReference type="GO" id="GO:0005886">
    <property type="term" value="C:plasma membrane"/>
    <property type="evidence" value="ECO:0007669"/>
    <property type="project" value="TreeGrafter"/>
</dbReference>
<feature type="coiled-coil region" evidence="13">
    <location>
        <begin position="886"/>
        <end position="917"/>
    </location>
</feature>
<dbReference type="SMART" id="SM00054">
    <property type="entry name" value="EFh"/>
    <property type="match status" value="2"/>
</dbReference>
<dbReference type="PROSITE" id="PS50146">
    <property type="entry name" value="DAGK"/>
    <property type="match status" value="1"/>
</dbReference>
<dbReference type="Pfam" id="PF00130">
    <property type="entry name" value="C1_1"/>
    <property type="match status" value="2"/>
</dbReference>
<evidence type="ECO:0000256" key="10">
    <source>
        <dbReference type="ARBA" id="ARBA00022837"/>
    </source>
</evidence>
<reference evidence="18" key="1">
    <citation type="journal article" date="2021" name="Mol. Ecol. Resour.">
        <title>Phylogenomic analyses of the genus Drosophila reveals genomic signals of climate adaptation.</title>
        <authorList>
            <person name="Li F."/>
            <person name="Rane R.V."/>
            <person name="Luria V."/>
            <person name="Xiong Z."/>
            <person name="Chen J."/>
            <person name="Li Z."/>
            <person name="Catullo R.A."/>
            <person name="Griffin P.C."/>
            <person name="Schiffer M."/>
            <person name="Pearce S."/>
            <person name="Lee S.F."/>
            <person name="McElroy K."/>
            <person name="Stocker A."/>
            <person name="Shirriffs J."/>
            <person name="Cockerell F."/>
            <person name="Coppin C."/>
            <person name="Sgro C.M."/>
            <person name="Karger A."/>
            <person name="Cain J.W."/>
            <person name="Weber J.A."/>
            <person name="Santpere G."/>
            <person name="Kirschner M.W."/>
            <person name="Hoffmann A.A."/>
            <person name="Oakeshott J.G."/>
            <person name="Zhang G."/>
        </authorList>
    </citation>
    <scope>NUCLEOTIDE SEQUENCE</scope>
    <source>
        <strain evidence="18">BGI-SZ-2011g</strain>
    </source>
</reference>
<dbReference type="InterPro" id="IPR011992">
    <property type="entry name" value="EF-hand-dom_pair"/>
</dbReference>
<feature type="region of interest" description="Disordered" evidence="14">
    <location>
        <begin position="784"/>
        <end position="847"/>
    </location>
</feature>
<dbReference type="GO" id="GO:0004143">
    <property type="term" value="F:ATP-dependent diacylglycerol kinase activity"/>
    <property type="evidence" value="ECO:0007669"/>
    <property type="project" value="UniProtKB-EC"/>
</dbReference>
<feature type="compositionally biased region" description="Low complexity" evidence="14">
    <location>
        <begin position="795"/>
        <end position="811"/>
    </location>
</feature>
<evidence type="ECO:0000256" key="11">
    <source>
        <dbReference type="ARBA" id="ARBA00022840"/>
    </source>
</evidence>
<evidence type="ECO:0000256" key="12">
    <source>
        <dbReference type="RuleBase" id="RU361128"/>
    </source>
</evidence>
<dbReference type="EMBL" id="JAJJHW010002585">
    <property type="protein sequence ID" value="KAH8370644.1"/>
    <property type="molecule type" value="Genomic_DNA"/>
</dbReference>
<keyword evidence="4" id="KW-0479">Metal-binding</keyword>
<dbReference type="Gene3D" id="1.10.238.10">
    <property type="entry name" value="EF-hand"/>
    <property type="match status" value="1"/>
</dbReference>
<dbReference type="Gene3D" id="2.60.200.40">
    <property type="match status" value="1"/>
</dbReference>
<dbReference type="Pfam" id="PF13499">
    <property type="entry name" value="EF-hand_7"/>
    <property type="match status" value="1"/>
</dbReference>
<feature type="domain" description="EF-hand" evidence="17">
    <location>
        <begin position="307"/>
        <end position="342"/>
    </location>
</feature>
<dbReference type="PROSITE" id="PS00479">
    <property type="entry name" value="ZF_DAG_PE_1"/>
    <property type="match status" value="2"/>
</dbReference>
<keyword evidence="6 12" id="KW-0547">Nucleotide-binding</keyword>
<dbReference type="CDD" id="cd20845">
    <property type="entry name" value="C1_DGKbeta_rpt1"/>
    <property type="match status" value="1"/>
</dbReference>
<dbReference type="PANTHER" id="PTHR11255">
    <property type="entry name" value="DIACYLGLYCEROL KINASE"/>
    <property type="match status" value="1"/>
</dbReference>
<dbReference type="CDD" id="cd00051">
    <property type="entry name" value="EFh"/>
    <property type="match status" value="1"/>
</dbReference>
<feature type="compositionally biased region" description="Low complexity" evidence="14">
    <location>
        <begin position="991"/>
        <end position="1001"/>
    </location>
</feature>
<dbReference type="InterPro" id="IPR000756">
    <property type="entry name" value="Diacylglycerol_kin_accessory"/>
</dbReference>
<keyword evidence="11 12" id="KW-0067">ATP-binding</keyword>
<dbReference type="PROSITE" id="PS50081">
    <property type="entry name" value="ZF_DAG_PE_2"/>
    <property type="match status" value="2"/>
</dbReference>
<dbReference type="Gene3D" id="1.10.238.110">
    <property type="entry name" value="Diacylglycerol kinase alpha"/>
    <property type="match status" value="2"/>
</dbReference>
<keyword evidence="13" id="KW-0175">Coiled coil</keyword>
<dbReference type="InterPro" id="IPR002219">
    <property type="entry name" value="PKC_DAG/PE"/>
</dbReference>
<dbReference type="InterPro" id="IPR018247">
    <property type="entry name" value="EF_Hand_1_Ca_BS"/>
</dbReference>
<evidence type="ECO:0000256" key="7">
    <source>
        <dbReference type="ARBA" id="ARBA00022771"/>
    </source>
</evidence>
<evidence type="ECO:0000259" key="16">
    <source>
        <dbReference type="PROSITE" id="PS50146"/>
    </source>
</evidence>
<keyword evidence="7" id="KW-0863">Zinc-finger</keyword>
<keyword evidence="5" id="KW-0677">Repeat</keyword>
<dbReference type="GO" id="GO:0005524">
    <property type="term" value="F:ATP binding"/>
    <property type="evidence" value="ECO:0007669"/>
    <property type="project" value="UniProtKB-KW"/>
</dbReference>
<evidence type="ECO:0000313" key="18">
    <source>
        <dbReference type="EMBL" id="KAH8370644.1"/>
    </source>
</evidence>
<accession>A0AAD4JZ95</accession>
<dbReference type="SMART" id="SM00109">
    <property type="entry name" value="C1"/>
    <property type="match status" value="2"/>
</dbReference>
<evidence type="ECO:0000256" key="6">
    <source>
        <dbReference type="ARBA" id="ARBA00022741"/>
    </source>
</evidence>
<evidence type="ECO:0000256" key="4">
    <source>
        <dbReference type="ARBA" id="ARBA00022723"/>
    </source>
</evidence>
<dbReference type="PROSITE" id="PS50222">
    <property type="entry name" value="EF_HAND_2"/>
    <property type="match status" value="1"/>
</dbReference>
<keyword evidence="9" id="KW-0862">Zinc</keyword>
<dbReference type="SMART" id="SM00046">
    <property type="entry name" value="DAGKc"/>
    <property type="match status" value="1"/>
</dbReference>
<feature type="domain" description="Phorbol-ester/DAG-type" evidence="15">
    <location>
        <begin position="403"/>
        <end position="453"/>
    </location>
</feature>
<keyword evidence="19" id="KW-1185">Reference proteome</keyword>
<feature type="domain" description="Phorbol-ester/DAG-type" evidence="15">
    <location>
        <begin position="470"/>
        <end position="519"/>
    </location>
</feature>
<dbReference type="Pfam" id="PF00781">
    <property type="entry name" value="DAGK_cat"/>
    <property type="match status" value="1"/>
</dbReference>
<dbReference type="InterPro" id="IPR016064">
    <property type="entry name" value="NAD/diacylglycerol_kinase_sf"/>
</dbReference>
<dbReference type="GO" id="GO:0005509">
    <property type="term" value="F:calcium ion binding"/>
    <property type="evidence" value="ECO:0007669"/>
    <property type="project" value="InterPro"/>
</dbReference>
<dbReference type="Gene3D" id="3.30.60.20">
    <property type="match status" value="2"/>
</dbReference>
<dbReference type="FunFam" id="3.30.60.20:FF:000013">
    <property type="entry name" value="Diacylglycerol kinase"/>
    <property type="match status" value="1"/>
</dbReference>
<comment type="caution">
    <text evidence="18">The sequence shown here is derived from an EMBL/GenBank/DDBJ whole genome shotgun (WGS) entry which is preliminary data.</text>
</comment>
<dbReference type="CDD" id="cd20851">
    <property type="entry name" value="C1_DGK_typeI_like_rpt2"/>
    <property type="match status" value="1"/>
</dbReference>
<evidence type="ECO:0000313" key="19">
    <source>
        <dbReference type="Proteomes" id="UP001200034"/>
    </source>
</evidence>
<dbReference type="Proteomes" id="UP001200034">
    <property type="component" value="Unassembled WGS sequence"/>
</dbReference>
<feature type="compositionally biased region" description="Polar residues" evidence="14">
    <location>
        <begin position="190"/>
        <end position="228"/>
    </location>
</feature>
<dbReference type="Pfam" id="PF00609">
    <property type="entry name" value="DAGK_acc"/>
    <property type="match status" value="1"/>
</dbReference>
<dbReference type="SUPFAM" id="SSF57889">
    <property type="entry name" value="Cysteine-rich domain"/>
    <property type="match status" value="2"/>
</dbReference>
<dbReference type="FunFam" id="3.40.50.10330:FF:000003">
    <property type="entry name" value="Diacylglycerol kinase"/>
    <property type="match status" value="1"/>
</dbReference>
<dbReference type="InterPro" id="IPR038199">
    <property type="entry name" value="DGK_typeI_N_sf"/>
</dbReference>
<dbReference type="GO" id="GO:0007200">
    <property type="term" value="P:phospholipase C-activating G protein-coupled receptor signaling pathway"/>
    <property type="evidence" value="ECO:0007669"/>
    <property type="project" value="InterPro"/>
</dbReference>
<dbReference type="PROSITE" id="PS00018">
    <property type="entry name" value="EF_HAND_1"/>
    <property type="match status" value="2"/>
</dbReference>
<dbReference type="GO" id="GO:0008270">
    <property type="term" value="F:zinc ion binding"/>
    <property type="evidence" value="ECO:0007669"/>
    <property type="project" value="UniProtKB-KW"/>
</dbReference>
<evidence type="ECO:0000256" key="9">
    <source>
        <dbReference type="ARBA" id="ARBA00022833"/>
    </source>
</evidence>
<dbReference type="InterPro" id="IPR029477">
    <property type="entry name" value="DAG_kinase_typeI_N"/>
</dbReference>
<feature type="region of interest" description="Disordered" evidence="14">
    <location>
        <begin position="959"/>
        <end position="1001"/>
    </location>
</feature>
<protein>
    <recommendedName>
        <fullName evidence="12">Diacylglycerol kinase</fullName>
        <shortName evidence="12">DAG kinase</shortName>
        <ecNumber evidence="12">2.7.1.107</ecNumber>
    </recommendedName>
</protein>
<evidence type="ECO:0000259" key="15">
    <source>
        <dbReference type="PROSITE" id="PS50081"/>
    </source>
</evidence>
<keyword evidence="8 12" id="KW-0418">Kinase</keyword>
<dbReference type="InterPro" id="IPR017438">
    <property type="entry name" value="ATP-NAD_kinase_N"/>
</dbReference>
<comment type="catalytic activity">
    <reaction evidence="1 12">
        <text>a 1,2-diacyl-sn-glycerol + ATP = a 1,2-diacyl-sn-glycero-3-phosphate + ADP + H(+)</text>
        <dbReference type="Rhea" id="RHEA:10272"/>
        <dbReference type="ChEBI" id="CHEBI:15378"/>
        <dbReference type="ChEBI" id="CHEBI:17815"/>
        <dbReference type="ChEBI" id="CHEBI:30616"/>
        <dbReference type="ChEBI" id="CHEBI:58608"/>
        <dbReference type="ChEBI" id="CHEBI:456216"/>
        <dbReference type="EC" id="2.7.1.107"/>
    </reaction>
</comment>
<sequence length="1269" mass="138535">MNIGIAHKWDKLSPREFLQLQELASYSTRKLQDVLEEFCAPSATATPKCIPDGDIDFDGFRRFLDAFLDCETPLDLAKHLFVSFLKPNVTQAQLHGKALNQMAAISSTAACAPVTSHTKGSIPNINSIAELMPQCSIVPAADAPNQAQARTSFVDKIHGITDKLQHSLALGGHLTHDPSKTGNVHPMLTVTPSPLASGPSMFQANNAARRSVDSSPSHSQTNHSQMSRNSSKKSNNSVNCKIDSDKLEPQLGGHCAQRIAKSTAISQLATHSDIKLLTRKLSHFDPLTLKVPLKDVVCYLSLLEAGRPEDKLEFMFRLYDTDSNGVLDTAEMDAIVNQMMAVAEYLGWDVSELRPILQEMMVEIDYDADGTVSLEEWQRGGMTTIPLLVLLGVDSTTLKEDGIHVWRLKHFSKPAYCNLCLNMLVGLGKKGLCCVLCKYTVHERCVQHAPASCITTYVKSKKPKCGGDLLHHWVEGNCYGRCSKCRKRIKAYHGITGLTCRWCHMMLHNRCASSVKKECTLGEFAELIVPPTAICPAVLDRQRSVNQAHKATHFQITPPDELSCPLLVFVNPKSGGRQGDRILRKFQYMLNPRQVYDLSKGGPKEGLTLFKDMPNFKVICCGGDGTVGWVLEAMDSIELVTQPAIGVIPLGTGNDLARCLRWGGGYEGENIPKLMEKIKRASTVMLDRWSIEVTNNPPVEELRPKVTLHSNMQKVIELSQSVVVDKSLIERFEEIQRQSFSGTIADNNAATTAAGAGTGTATATSIMMATATEYTQDMITSTATTGHEVTEEAAVESATRTTTTKSISMSTFETRRMQKTLTATLSSSSSNSNTSSSSGSATGSVSTNLPQLCQQQQSQQPQQQEQGSPLAKGVLFPLTRTDVTEKQSLETLLVQHKQQQQKLAAEAEAEAAAAVAAAAATFSDENNQSDNNSQCNKPYNIVKQQIILSLDLSDKCETYGNNNVEQPHRQGQVASTPQTPNTPLTPPTPTPAAAAAAAATTTAVTATTPTTAATAATGSSSNIPQKPIKVQSDKDCTVPYNIINNYFSVGVDAAICVKFHLEREKNPHKFNSRMKNKLWYFEYATSETFAASCKNLHENIEIVCDGVALDLANGPHLQGVALLNIPYTHGGSNLWGEHLSQKRIRKSAGPFGKSKKLKSSDKEFSATSFNSVDLSVAIQDFGDRLIEVIGLENCLHMGQVRTGLRASGRRLAQCSEVVIKTKKTFPMQIDGEPWMQMPCTIKVTHKNQVPMLMAPRSEKGRGFFNMLCS</sequence>
<proteinExistence type="inferred from homology"/>
<feature type="region of interest" description="Disordered" evidence="14">
    <location>
        <begin position="171"/>
        <end position="243"/>
    </location>
</feature>
<evidence type="ECO:0000256" key="8">
    <source>
        <dbReference type="ARBA" id="ARBA00022777"/>
    </source>
</evidence>
<feature type="compositionally biased region" description="Low complexity" evidence="14">
    <location>
        <begin position="820"/>
        <end position="847"/>
    </location>
</feature>
<gene>
    <name evidence="18" type="ORF">KR093_004420</name>
</gene>
<dbReference type="InterPro" id="IPR001206">
    <property type="entry name" value="Diacylglycerol_kinase_cat_dom"/>
</dbReference>
<organism evidence="18 19">
    <name type="scientific">Drosophila rubida</name>
    <dbReference type="NCBI Taxonomy" id="30044"/>
    <lineage>
        <taxon>Eukaryota</taxon>
        <taxon>Metazoa</taxon>
        <taxon>Ecdysozoa</taxon>
        <taxon>Arthropoda</taxon>
        <taxon>Hexapoda</taxon>
        <taxon>Insecta</taxon>
        <taxon>Pterygota</taxon>
        <taxon>Neoptera</taxon>
        <taxon>Endopterygota</taxon>
        <taxon>Diptera</taxon>
        <taxon>Brachycera</taxon>
        <taxon>Muscomorpha</taxon>
        <taxon>Ephydroidea</taxon>
        <taxon>Drosophilidae</taxon>
        <taxon>Drosophila</taxon>
    </lineage>
</organism>
<dbReference type="InterPro" id="IPR037607">
    <property type="entry name" value="DGK"/>
</dbReference>
<dbReference type="SUPFAM" id="SSF111331">
    <property type="entry name" value="NAD kinase/diacylglycerol kinase-like"/>
    <property type="match status" value="1"/>
</dbReference>
<dbReference type="InterPro" id="IPR002048">
    <property type="entry name" value="EF_hand_dom"/>
</dbReference>
<feature type="domain" description="DAGKc" evidence="16">
    <location>
        <begin position="561"/>
        <end position="695"/>
    </location>
</feature>
<dbReference type="EC" id="2.7.1.107" evidence="12"/>
<dbReference type="SUPFAM" id="SSF47473">
    <property type="entry name" value="EF-hand"/>
    <property type="match status" value="2"/>
</dbReference>
<dbReference type="AlphaFoldDB" id="A0AAD4JZ95"/>
<dbReference type="Gene3D" id="3.40.50.10330">
    <property type="entry name" value="Probable inorganic polyphosphate/atp-NAD kinase, domain 1"/>
    <property type="match status" value="1"/>
</dbReference>
<dbReference type="FunFam" id="1.10.238.110:FF:000008">
    <property type="entry name" value="Diacylglycerol kinase"/>
    <property type="match status" value="1"/>
</dbReference>
<dbReference type="PANTHER" id="PTHR11255:SF48">
    <property type="entry name" value="DIACYLGLYCEROL KINASE 1"/>
    <property type="match status" value="1"/>
</dbReference>
<evidence type="ECO:0000259" key="17">
    <source>
        <dbReference type="PROSITE" id="PS50222"/>
    </source>
</evidence>
<dbReference type="Pfam" id="PF14513">
    <property type="entry name" value="DAG_kinase_N"/>
    <property type="match status" value="2"/>
</dbReference>
<evidence type="ECO:0000256" key="2">
    <source>
        <dbReference type="ARBA" id="ARBA00009280"/>
    </source>
</evidence>
<comment type="similarity">
    <text evidence="2 12">Belongs to the eukaryotic diacylglycerol kinase family.</text>
</comment>
<name>A0AAD4JZ95_9MUSC</name>
<dbReference type="FunFam" id="1.10.238.110:FF:000007">
    <property type="entry name" value="Diacylglycerol kinase"/>
    <property type="match status" value="1"/>
</dbReference>
<dbReference type="SMART" id="SM00045">
    <property type="entry name" value="DAGKa"/>
    <property type="match status" value="1"/>
</dbReference>
<dbReference type="InterPro" id="IPR047471">
    <property type="entry name" value="C1_DGKbeta-like_rpt1"/>
</dbReference>
<keyword evidence="3 12" id="KW-0808">Transferase</keyword>
<evidence type="ECO:0000256" key="14">
    <source>
        <dbReference type="SAM" id="MobiDB-lite"/>
    </source>
</evidence>
<evidence type="ECO:0000256" key="13">
    <source>
        <dbReference type="SAM" id="Coils"/>
    </source>
</evidence>
<dbReference type="InterPro" id="IPR046349">
    <property type="entry name" value="C1-like_sf"/>
</dbReference>
<evidence type="ECO:0000256" key="3">
    <source>
        <dbReference type="ARBA" id="ARBA00022679"/>
    </source>
</evidence>
<evidence type="ECO:0000256" key="1">
    <source>
        <dbReference type="ARBA" id="ARBA00001383"/>
    </source>
</evidence>
<dbReference type="FunFam" id="1.10.238.10:FF:000017">
    <property type="entry name" value="Diacylglycerol kinase"/>
    <property type="match status" value="1"/>
</dbReference>